<dbReference type="GO" id="GO:0003723">
    <property type="term" value="F:RNA binding"/>
    <property type="evidence" value="ECO:0007669"/>
    <property type="project" value="TreeGrafter"/>
</dbReference>
<dbReference type="PANTHER" id="PTHR23140">
    <property type="entry name" value="RNA PROCESSING PROTEIN LD23810P"/>
    <property type="match status" value="1"/>
</dbReference>
<dbReference type="InterPro" id="IPR013170">
    <property type="entry name" value="mRNA_splic_Cwf21_dom"/>
</dbReference>
<reference evidence="3 4" key="1">
    <citation type="journal article" date="2019" name="Nat. Plants">
        <title>Stout camphor tree genome fills gaps in understanding of flowering plant genome evolution.</title>
        <authorList>
            <person name="Chaw S.M."/>
            <person name="Liu Y.C."/>
            <person name="Wu Y.W."/>
            <person name="Wang H.Y."/>
            <person name="Lin C.I."/>
            <person name="Wu C.S."/>
            <person name="Ke H.M."/>
            <person name="Chang L.Y."/>
            <person name="Hsu C.Y."/>
            <person name="Yang H.T."/>
            <person name="Sudianto E."/>
            <person name="Hsu M.H."/>
            <person name="Wu K.P."/>
            <person name="Wang L.N."/>
            <person name="Leebens-Mack J.H."/>
            <person name="Tsai I.J."/>
        </authorList>
    </citation>
    <scope>NUCLEOTIDE SEQUENCE [LARGE SCALE GENOMIC DNA]</scope>
    <source>
        <strain evidence="4">cv. Chaw 1501</strain>
        <tissue evidence="3">Young leaves</tissue>
    </source>
</reference>
<dbReference type="OrthoDB" id="1818712at2759"/>
<organism evidence="3 4">
    <name type="scientific">Cinnamomum micranthum f. kanehirae</name>
    <dbReference type="NCBI Taxonomy" id="337451"/>
    <lineage>
        <taxon>Eukaryota</taxon>
        <taxon>Viridiplantae</taxon>
        <taxon>Streptophyta</taxon>
        <taxon>Embryophyta</taxon>
        <taxon>Tracheophyta</taxon>
        <taxon>Spermatophyta</taxon>
        <taxon>Magnoliopsida</taxon>
        <taxon>Magnoliidae</taxon>
        <taxon>Laurales</taxon>
        <taxon>Lauraceae</taxon>
        <taxon>Cinnamomum</taxon>
    </lineage>
</organism>
<feature type="compositionally biased region" description="Polar residues" evidence="1">
    <location>
        <begin position="132"/>
        <end position="144"/>
    </location>
</feature>
<accession>A0A443NBH0</accession>
<dbReference type="InterPro" id="IPR047491">
    <property type="entry name" value="RRC1-like_cwf21"/>
</dbReference>
<dbReference type="CDD" id="cd21371">
    <property type="entry name" value="cwf21_RRC1-like"/>
    <property type="match status" value="1"/>
</dbReference>
<name>A0A443NBH0_9MAGN</name>
<comment type="caution">
    <text evidence="3">The sequence shown here is derived from an EMBL/GenBank/DDBJ whole genome shotgun (WGS) entry which is preliminary data.</text>
</comment>
<feature type="region of interest" description="Disordered" evidence="1">
    <location>
        <begin position="106"/>
        <end position="147"/>
    </location>
</feature>
<keyword evidence="4" id="KW-1185">Reference proteome</keyword>
<gene>
    <name evidence="3" type="ORF">CKAN_00425300</name>
</gene>
<proteinExistence type="predicted"/>
<evidence type="ECO:0000259" key="2">
    <source>
        <dbReference type="SMART" id="SM01115"/>
    </source>
</evidence>
<dbReference type="InterPro" id="IPR051485">
    <property type="entry name" value="SR-CTD_assoc_factor"/>
</dbReference>
<evidence type="ECO:0000313" key="4">
    <source>
        <dbReference type="Proteomes" id="UP000283530"/>
    </source>
</evidence>
<dbReference type="STRING" id="337451.A0A443NBH0"/>
<feature type="compositionally biased region" description="Low complexity" evidence="1">
    <location>
        <begin position="106"/>
        <end position="117"/>
    </location>
</feature>
<dbReference type="SMART" id="SM01115">
    <property type="entry name" value="cwf21"/>
    <property type="match status" value="1"/>
</dbReference>
<dbReference type="PANTHER" id="PTHR23140:SF0">
    <property type="entry name" value="U2 SNRNP-ASSOCIATED SURP MOTIF-CONTAINING PROTEIN"/>
    <property type="match status" value="1"/>
</dbReference>
<dbReference type="Proteomes" id="UP000283530">
    <property type="component" value="Unassembled WGS sequence"/>
</dbReference>
<feature type="region of interest" description="Disordered" evidence="1">
    <location>
        <begin position="27"/>
        <end position="46"/>
    </location>
</feature>
<dbReference type="Pfam" id="PF08312">
    <property type="entry name" value="cwf21"/>
    <property type="match status" value="1"/>
</dbReference>
<evidence type="ECO:0000313" key="3">
    <source>
        <dbReference type="EMBL" id="RWR75851.1"/>
    </source>
</evidence>
<feature type="domain" description="CWF21" evidence="2">
    <location>
        <begin position="206"/>
        <end position="250"/>
    </location>
</feature>
<protein>
    <submittedName>
        <fullName evidence="3">Protein RRC1-like protein isoform X1</fullName>
    </submittedName>
</protein>
<dbReference type="AlphaFoldDB" id="A0A443NBH0"/>
<dbReference type="Gene3D" id="6.10.140.420">
    <property type="match status" value="1"/>
</dbReference>
<evidence type="ECO:0000256" key="1">
    <source>
        <dbReference type="SAM" id="MobiDB-lite"/>
    </source>
</evidence>
<sequence>MKYGQSQSNSTKYSRDESIWNANIASSRENELGLEPSGSSGWSRYGDEVSKLQDKGFSAPLAPTLAIPQPELKAFSKNRKSDPVLPASKWAREDDVIDDERKDAHGLGLSCSSSGSENAGGGAGKADEQEVGTDTSVPTHLDSSTSEEHSATIRVAGEGSWIQNFISVTSLVHELAKLHQDSADMHDLEYVIVCGIGGLTKLLFYRQKLRRLEVTVIEYRESLDQRGIRSSEEIERKVSSYRRRLQSEFGLSDSAEDVLGNNKHVSSQSKLVTFLDTLKY</sequence>
<dbReference type="GO" id="GO:0005634">
    <property type="term" value="C:nucleus"/>
    <property type="evidence" value="ECO:0007669"/>
    <property type="project" value="TreeGrafter"/>
</dbReference>
<dbReference type="EMBL" id="QPKB01000002">
    <property type="protein sequence ID" value="RWR75851.1"/>
    <property type="molecule type" value="Genomic_DNA"/>
</dbReference>